<evidence type="ECO:0000256" key="1">
    <source>
        <dbReference type="SAM" id="Phobius"/>
    </source>
</evidence>
<reference evidence="2 3" key="1">
    <citation type="submission" date="2023-07" db="EMBL/GenBank/DDBJ databases">
        <authorList>
            <person name="Kim M.K."/>
        </authorList>
    </citation>
    <scope>NUCLEOTIDE SEQUENCE [LARGE SCALE GENOMIC DNA]</scope>
    <source>
        <strain evidence="2 3">KR1UV-12</strain>
    </source>
</reference>
<accession>A0ABT9EF60</accession>
<keyword evidence="3" id="KW-1185">Reference proteome</keyword>
<dbReference type="Proteomes" id="UP001230685">
    <property type="component" value="Unassembled WGS sequence"/>
</dbReference>
<feature type="transmembrane region" description="Helical" evidence="1">
    <location>
        <begin position="220"/>
        <end position="244"/>
    </location>
</feature>
<evidence type="ECO:0008006" key="4">
    <source>
        <dbReference type="Google" id="ProtNLM"/>
    </source>
</evidence>
<proteinExistence type="predicted"/>
<keyword evidence="1" id="KW-0472">Membrane</keyword>
<keyword evidence="1" id="KW-1133">Transmembrane helix</keyword>
<comment type="caution">
    <text evidence="2">The sequence shown here is derived from an EMBL/GenBank/DDBJ whole genome shotgun (WGS) entry which is preliminary data.</text>
</comment>
<evidence type="ECO:0000313" key="3">
    <source>
        <dbReference type="Proteomes" id="UP001230685"/>
    </source>
</evidence>
<gene>
    <name evidence="2" type="ORF">Q5H91_00095</name>
</gene>
<sequence length="266" mass="29472">MILSRFSKILLGAGLLIAAFVMLAYVNGNLFIFLGPKGEYEFDRGTIRYLVFYKCVDEVAPNIDLFPTGSGRIQASISMIEKKSGIEISNPLADVCSSIATAWGVGGDPSTSKMHHGVDLKPDKFGRLGVVTFNNVLMEKSLGEYEFVADVRSTDLVRSNEHGNISLTLNRFMDLQTAIPAATSSRNIWMNNKYHFNDVARDSWLLVRYRDSDVYELRDFFNSLSALLASVGLSLVTIGLSGVFHIGRIMSTLRAAVGKVFRRPEQ</sequence>
<dbReference type="RefSeq" id="WP_305171198.1">
    <property type="nucleotide sequence ID" value="NZ_JAUUDS010000001.1"/>
</dbReference>
<evidence type="ECO:0000313" key="2">
    <source>
        <dbReference type="EMBL" id="MDP1025601.1"/>
    </source>
</evidence>
<organism evidence="2 3">
    <name type="scientific">Sphingomonas aurea</name>
    <dbReference type="NCBI Taxonomy" id="3063994"/>
    <lineage>
        <taxon>Bacteria</taxon>
        <taxon>Pseudomonadati</taxon>
        <taxon>Pseudomonadota</taxon>
        <taxon>Alphaproteobacteria</taxon>
        <taxon>Sphingomonadales</taxon>
        <taxon>Sphingomonadaceae</taxon>
        <taxon>Sphingomonas</taxon>
    </lineage>
</organism>
<protein>
    <recommendedName>
        <fullName evidence="4">MacB-like periplasmic core domain-containing protein</fullName>
    </recommendedName>
</protein>
<name>A0ABT9EF60_9SPHN</name>
<dbReference type="EMBL" id="JAUUDS010000001">
    <property type="protein sequence ID" value="MDP1025601.1"/>
    <property type="molecule type" value="Genomic_DNA"/>
</dbReference>
<keyword evidence="1" id="KW-0812">Transmembrane</keyword>